<name>A0A9W8I6S1_9FUNG</name>
<comment type="caution">
    <text evidence="3">The sequence shown here is derived from an EMBL/GenBank/DDBJ whole genome shotgun (WGS) entry which is preliminary data.</text>
</comment>
<dbReference type="OrthoDB" id="408631at2759"/>
<reference evidence="3" key="1">
    <citation type="submission" date="2022-07" db="EMBL/GenBank/DDBJ databases">
        <title>Phylogenomic reconstructions and comparative analyses of Kickxellomycotina fungi.</title>
        <authorList>
            <person name="Reynolds N.K."/>
            <person name="Stajich J.E."/>
            <person name="Barry K."/>
            <person name="Grigoriev I.V."/>
            <person name="Crous P."/>
            <person name="Smith M.E."/>
        </authorList>
    </citation>
    <scope>NUCLEOTIDE SEQUENCE</scope>
    <source>
        <strain evidence="3">NRRL 1566</strain>
    </source>
</reference>
<keyword evidence="4" id="KW-1185">Reference proteome</keyword>
<proteinExistence type="predicted"/>
<feature type="non-terminal residue" evidence="3">
    <location>
        <position position="105"/>
    </location>
</feature>
<evidence type="ECO:0000256" key="1">
    <source>
        <dbReference type="ARBA" id="ARBA00022801"/>
    </source>
</evidence>
<evidence type="ECO:0000313" key="4">
    <source>
        <dbReference type="Proteomes" id="UP001139887"/>
    </source>
</evidence>
<dbReference type="PANTHER" id="PTHR48081">
    <property type="entry name" value="AB HYDROLASE SUPERFAMILY PROTEIN C4A8.06C"/>
    <property type="match status" value="1"/>
</dbReference>
<gene>
    <name evidence="3" type="ORF">IWW36_005232</name>
</gene>
<evidence type="ECO:0000259" key="2">
    <source>
        <dbReference type="Pfam" id="PF07859"/>
    </source>
</evidence>
<dbReference type="InterPro" id="IPR013094">
    <property type="entry name" value="AB_hydrolase_3"/>
</dbReference>
<dbReference type="InterPro" id="IPR050300">
    <property type="entry name" value="GDXG_lipolytic_enzyme"/>
</dbReference>
<dbReference type="InterPro" id="IPR029058">
    <property type="entry name" value="AB_hydrolase_fold"/>
</dbReference>
<dbReference type="Proteomes" id="UP001139887">
    <property type="component" value="Unassembled WGS sequence"/>
</dbReference>
<keyword evidence="1" id="KW-0378">Hydrolase</keyword>
<evidence type="ECO:0000313" key="3">
    <source>
        <dbReference type="EMBL" id="KAJ2844321.1"/>
    </source>
</evidence>
<dbReference type="Gene3D" id="3.40.50.1820">
    <property type="entry name" value="alpha/beta hydrolase"/>
    <property type="match status" value="1"/>
</dbReference>
<sequence>MIVACATTVDVAKPLEVKPQSLEENIILYVPGGGFIVSDAPSLKWVYLKTSQELRQRVFVPCYRVAPTHLFPHAPHDVYTAYLHLLHVGFKAKNITVMGISASGN</sequence>
<organism evidence="3 4">
    <name type="scientific">Coemansia brasiliensis</name>
    <dbReference type="NCBI Taxonomy" id="2650707"/>
    <lineage>
        <taxon>Eukaryota</taxon>
        <taxon>Fungi</taxon>
        <taxon>Fungi incertae sedis</taxon>
        <taxon>Zoopagomycota</taxon>
        <taxon>Kickxellomycotina</taxon>
        <taxon>Kickxellomycetes</taxon>
        <taxon>Kickxellales</taxon>
        <taxon>Kickxellaceae</taxon>
        <taxon>Coemansia</taxon>
    </lineage>
</organism>
<dbReference type="GO" id="GO:0016787">
    <property type="term" value="F:hydrolase activity"/>
    <property type="evidence" value="ECO:0007669"/>
    <property type="project" value="UniProtKB-KW"/>
</dbReference>
<dbReference type="PANTHER" id="PTHR48081:SF8">
    <property type="entry name" value="ALPHA_BETA HYDROLASE FOLD-3 DOMAIN-CONTAINING PROTEIN-RELATED"/>
    <property type="match status" value="1"/>
</dbReference>
<dbReference type="EMBL" id="JANBUW010001115">
    <property type="protein sequence ID" value="KAJ2844321.1"/>
    <property type="molecule type" value="Genomic_DNA"/>
</dbReference>
<feature type="domain" description="Alpha/beta hydrolase fold-3" evidence="2">
    <location>
        <begin position="27"/>
        <end position="105"/>
    </location>
</feature>
<accession>A0A9W8I6S1</accession>
<dbReference type="AlphaFoldDB" id="A0A9W8I6S1"/>
<dbReference type="SUPFAM" id="SSF53474">
    <property type="entry name" value="alpha/beta-Hydrolases"/>
    <property type="match status" value="1"/>
</dbReference>
<dbReference type="Pfam" id="PF07859">
    <property type="entry name" value="Abhydrolase_3"/>
    <property type="match status" value="1"/>
</dbReference>
<protein>
    <recommendedName>
        <fullName evidence="2">Alpha/beta hydrolase fold-3 domain-containing protein</fullName>
    </recommendedName>
</protein>